<dbReference type="Pfam" id="PF09347">
    <property type="entry name" value="DUF1989"/>
    <property type="match status" value="1"/>
</dbReference>
<protein>
    <submittedName>
        <fullName evidence="2">Unannotated protein</fullName>
    </submittedName>
</protein>
<evidence type="ECO:0000259" key="1">
    <source>
        <dbReference type="Pfam" id="PF09347"/>
    </source>
</evidence>
<name>A0A6J7GD93_9ZZZZ</name>
<sequence>MARELVYETIIQPGTGKALVVKRGQVLRIEQLEDGGQCADFNCFNLHDYKEHFHTARTRHLHGLSPTTGAFLWSAPPRDRPIAVIVADTVGSNDILYGRCSAWLYDYQYGLAEHANCHDIQAEAQREFGLTPDDVHDSFNFFMNTGVDQEGHPFIGPNLSKKGDYVEILALIDTIMVPNVCGADVMATNNFQYKPLRLTVYDTEEAEVIEHEARPEMRKLVTQRGPSDFTQATIKATRELERDTGYVPNFTNVPIRLEELTVALGGDDLSRLDQLVASKDFGATRAEALRYVFFVWWINKFMQGPKHLDRSAAKDKPGE</sequence>
<organism evidence="2">
    <name type="scientific">freshwater metagenome</name>
    <dbReference type="NCBI Taxonomy" id="449393"/>
    <lineage>
        <taxon>unclassified sequences</taxon>
        <taxon>metagenomes</taxon>
        <taxon>ecological metagenomes</taxon>
    </lineage>
</organism>
<evidence type="ECO:0000313" key="2">
    <source>
        <dbReference type="EMBL" id="CAB4906341.1"/>
    </source>
</evidence>
<dbReference type="PANTHER" id="PTHR31527:SF0">
    <property type="entry name" value="RE64534P"/>
    <property type="match status" value="1"/>
</dbReference>
<dbReference type="EMBL" id="CAFBMR010000010">
    <property type="protein sequence ID" value="CAB4906341.1"/>
    <property type="molecule type" value="Genomic_DNA"/>
</dbReference>
<proteinExistence type="predicted"/>
<dbReference type="PANTHER" id="PTHR31527">
    <property type="entry name" value="RE64534P"/>
    <property type="match status" value="1"/>
</dbReference>
<accession>A0A6J7GD93</accession>
<feature type="domain" description="DUF1989" evidence="1">
    <location>
        <begin position="10"/>
        <end position="175"/>
    </location>
</feature>
<reference evidence="2" key="1">
    <citation type="submission" date="2020-05" db="EMBL/GenBank/DDBJ databases">
        <authorList>
            <person name="Chiriac C."/>
            <person name="Salcher M."/>
            <person name="Ghai R."/>
            <person name="Kavagutti S V."/>
        </authorList>
    </citation>
    <scope>NUCLEOTIDE SEQUENCE</scope>
</reference>
<gene>
    <name evidence="2" type="ORF">UFOPK3610_00448</name>
</gene>
<dbReference type="AlphaFoldDB" id="A0A6J7GD93"/>
<dbReference type="InterPro" id="IPR018959">
    <property type="entry name" value="DUF1989"/>
</dbReference>